<evidence type="ECO:0000313" key="1">
    <source>
        <dbReference type="EMBL" id="KAF3525969.1"/>
    </source>
</evidence>
<protein>
    <submittedName>
        <fullName evidence="1">Uncharacterized protein</fullName>
    </submittedName>
</protein>
<reference evidence="1" key="1">
    <citation type="submission" date="2019-12" db="EMBL/GenBank/DDBJ databases">
        <title>Genome sequencing and annotation of Brassica cretica.</title>
        <authorList>
            <person name="Studholme D.J."/>
            <person name="Sarris P."/>
        </authorList>
    </citation>
    <scope>NUCLEOTIDE SEQUENCE</scope>
    <source>
        <strain evidence="1">PFS-109/04</strain>
        <tissue evidence="1">Leaf</tissue>
    </source>
</reference>
<accession>A0A8S9PYT3</accession>
<sequence length="112" mass="13194">MWDVNSPSRDVGGKQYIGNIPSPISRTYYINMGHLYRLHSGGLPHHIYIAQGTNTHMMWDVNIMRDQLCRHETRVIMHFLEMNGKFPTFYVETLCNVFGGDEKKVKVYRLRY</sequence>
<comment type="caution">
    <text evidence="1">The sequence shown here is derived from an EMBL/GenBank/DDBJ whole genome shotgun (WGS) entry which is preliminary data.</text>
</comment>
<evidence type="ECO:0000313" key="2">
    <source>
        <dbReference type="Proteomes" id="UP000712600"/>
    </source>
</evidence>
<name>A0A8S9PYT3_BRACR</name>
<gene>
    <name evidence="1" type="ORF">F2Q69_00050392</name>
</gene>
<organism evidence="1 2">
    <name type="scientific">Brassica cretica</name>
    <name type="common">Mustard</name>
    <dbReference type="NCBI Taxonomy" id="69181"/>
    <lineage>
        <taxon>Eukaryota</taxon>
        <taxon>Viridiplantae</taxon>
        <taxon>Streptophyta</taxon>
        <taxon>Embryophyta</taxon>
        <taxon>Tracheophyta</taxon>
        <taxon>Spermatophyta</taxon>
        <taxon>Magnoliopsida</taxon>
        <taxon>eudicotyledons</taxon>
        <taxon>Gunneridae</taxon>
        <taxon>Pentapetalae</taxon>
        <taxon>rosids</taxon>
        <taxon>malvids</taxon>
        <taxon>Brassicales</taxon>
        <taxon>Brassicaceae</taxon>
        <taxon>Brassiceae</taxon>
        <taxon>Brassica</taxon>
    </lineage>
</organism>
<dbReference type="EMBL" id="QGKX02001347">
    <property type="protein sequence ID" value="KAF3525969.1"/>
    <property type="molecule type" value="Genomic_DNA"/>
</dbReference>
<dbReference type="Proteomes" id="UP000712600">
    <property type="component" value="Unassembled WGS sequence"/>
</dbReference>
<proteinExistence type="predicted"/>
<dbReference type="AlphaFoldDB" id="A0A8S9PYT3"/>